<dbReference type="SUPFAM" id="SSF46785">
    <property type="entry name" value="Winged helix' DNA-binding domain"/>
    <property type="match status" value="1"/>
</dbReference>
<sequence>MTRPIEEIRDEFIEKIGLLMQSDGLPRTAGRVMGLLVWKGDAIAFCDLATELQVSRGSISTATRILIDRHMIRRVTKPGDRQDYFQLAEKSYESMVKDLSMKFRRRSEELCATLNGVPESEPEIRERVRAYSIMLDSLSKKIAELADEMV</sequence>
<evidence type="ECO:0000256" key="3">
    <source>
        <dbReference type="ARBA" id="ARBA00023163"/>
    </source>
</evidence>
<dbReference type="AlphaFoldDB" id="A0A1N6IIZ4"/>
<accession>A0A1N6IIZ4</accession>
<keyword evidence="3" id="KW-0804">Transcription</keyword>
<protein>
    <submittedName>
        <fullName evidence="4">DNA-binding transcriptional regulator GbsR, MarR family</fullName>
    </submittedName>
</protein>
<organism evidence="4 5">
    <name type="scientific">Vannielia litorea</name>
    <dbReference type="NCBI Taxonomy" id="1217970"/>
    <lineage>
        <taxon>Bacteria</taxon>
        <taxon>Pseudomonadati</taxon>
        <taxon>Pseudomonadota</taxon>
        <taxon>Alphaproteobacteria</taxon>
        <taxon>Rhodobacterales</taxon>
        <taxon>Paracoccaceae</taxon>
        <taxon>Vannielia</taxon>
    </lineage>
</organism>
<keyword evidence="2 4" id="KW-0238">DNA-binding</keyword>
<dbReference type="Proteomes" id="UP000184932">
    <property type="component" value="Unassembled WGS sequence"/>
</dbReference>
<dbReference type="PANTHER" id="PTHR38465:SF1">
    <property type="entry name" value="HTH-TYPE TRANSCRIPTIONAL REGULATOR MJ1563-RELATED"/>
    <property type="match status" value="1"/>
</dbReference>
<dbReference type="InterPro" id="IPR036388">
    <property type="entry name" value="WH-like_DNA-bd_sf"/>
</dbReference>
<keyword evidence="1" id="KW-0805">Transcription regulation</keyword>
<evidence type="ECO:0000256" key="1">
    <source>
        <dbReference type="ARBA" id="ARBA00023015"/>
    </source>
</evidence>
<dbReference type="EMBL" id="FSRL01000002">
    <property type="protein sequence ID" value="SIO31992.1"/>
    <property type="molecule type" value="Genomic_DNA"/>
</dbReference>
<gene>
    <name evidence="4" type="ORF">SAMN05444002_3954</name>
</gene>
<dbReference type="OrthoDB" id="2733322at2"/>
<dbReference type="InterPro" id="IPR036390">
    <property type="entry name" value="WH_DNA-bd_sf"/>
</dbReference>
<dbReference type="GO" id="GO:0003677">
    <property type="term" value="F:DNA binding"/>
    <property type="evidence" value="ECO:0007669"/>
    <property type="project" value="UniProtKB-KW"/>
</dbReference>
<evidence type="ECO:0000313" key="4">
    <source>
        <dbReference type="EMBL" id="SIO31992.1"/>
    </source>
</evidence>
<evidence type="ECO:0000313" key="5">
    <source>
        <dbReference type="Proteomes" id="UP000184932"/>
    </source>
</evidence>
<dbReference type="PANTHER" id="PTHR38465">
    <property type="entry name" value="HTH-TYPE TRANSCRIPTIONAL REGULATOR MJ1563-RELATED"/>
    <property type="match status" value="1"/>
</dbReference>
<dbReference type="InterPro" id="IPR052362">
    <property type="entry name" value="HTH-GbsR_regulator"/>
</dbReference>
<dbReference type="Gene3D" id="1.10.10.10">
    <property type="entry name" value="Winged helix-like DNA-binding domain superfamily/Winged helix DNA-binding domain"/>
    <property type="match status" value="1"/>
</dbReference>
<dbReference type="RefSeq" id="WP_074258096.1">
    <property type="nucleotide sequence ID" value="NZ_FSRL01000002.1"/>
</dbReference>
<proteinExistence type="predicted"/>
<name>A0A1N6IIZ4_9RHOB</name>
<evidence type="ECO:0000256" key="2">
    <source>
        <dbReference type="ARBA" id="ARBA00023125"/>
    </source>
</evidence>
<keyword evidence="5" id="KW-1185">Reference proteome</keyword>
<reference evidence="5" key="1">
    <citation type="submission" date="2016-11" db="EMBL/GenBank/DDBJ databases">
        <authorList>
            <person name="Varghese N."/>
            <person name="Submissions S."/>
        </authorList>
    </citation>
    <scope>NUCLEOTIDE SEQUENCE [LARGE SCALE GENOMIC DNA]</scope>
    <source>
        <strain evidence="5">DSM 29440</strain>
    </source>
</reference>